<dbReference type="SUPFAM" id="SSF46689">
    <property type="entry name" value="Homeodomain-like"/>
    <property type="match status" value="1"/>
</dbReference>
<dbReference type="Gene3D" id="1.10.357.10">
    <property type="entry name" value="Tetracycline Repressor, domain 2"/>
    <property type="match status" value="1"/>
</dbReference>
<dbReference type="SUPFAM" id="SSF48498">
    <property type="entry name" value="Tetracyclin repressor-like, C-terminal domain"/>
    <property type="match status" value="1"/>
</dbReference>
<dbReference type="OrthoDB" id="9795011at2"/>
<dbReference type="PRINTS" id="PR00455">
    <property type="entry name" value="HTHTETR"/>
</dbReference>
<feature type="domain" description="HTH tetR-type" evidence="5">
    <location>
        <begin position="19"/>
        <end position="78"/>
    </location>
</feature>
<evidence type="ECO:0000256" key="1">
    <source>
        <dbReference type="ARBA" id="ARBA00023015"/>
    </source>
</evidence>
<dbReference type="RefSeq" id="WP_011603235.1">
    <property type="nucleotide sequence ID" value="NC_008278.1"/>
</dbReference>
<dbReference type="InterPro" id="IPR009057">
    <property type="entry name" value="Homeodomain-like_sf"/>
</dbReference>
<keyword evidence="3" id="KW-0804">Transcription</keyword>
<accession>Q0RP17</accession>
<dbReference type="Pfam" id="PF21597">
    <property type="entry name" value="TetR_C_43"/>
    <property type="match status" value="1"/>
</dbReference>
<dbReference type="AlphaFoldDB" id="Q0RP17"/>
<evidence type="ECO:0000313" key="7">
    <source>
        <dbReference type="Proteomes" id="UP000000657"/>
    </source>
</evidence>
<dbReference type="InterPro" id="IPR001647">
    <property type="entry name" value="HTH_TetR"/>
</dbReference>
<evidence type="ECO:0000256" key="3">
    <source>
        <dbReference type="ARBA" id="ARBA00023163"/>
    </source>
</evidence>
<keyword evidence="7" id="KW-1185">Reference proteome</keyword>
<dbReference type="PANTHER" id="PTHR30055:SF234">
    <property type="entry name" value="HTH-TYPE TRANSCRIPTIONAL REGULATOR BETI"/>
    <property type="match status" value="1"/>
</dbReference>
<sequence>MAAPAGRAPGQRPPRADARRNRELLLAAARTAFEEAGPDTSLVEIARRAGVGQGTLYRHFPTRADLLQAVLADRIETLCRRAAQLSAAESPDGALAAWLRLFLVHVHGNQGLAGAFMVEEIEPWVADCHRVIVEAAADLLRRAQRTGTARPDLTPDDLVQLVVGIALATARSDNADQADRLLTLALDAVRRPAG</sequence>
<dbReference type="KEGG" id="fal:FRAAL2069"/>
<keyword evidence="1" id="KW-0805">Transcription regulation</keyword>
<keyword evidence="2 4" id="KW-0238">DNA-binding</keyword>
<dbReference type="GO" id="GO:0000976">
    <property type="term" value="F:transcription cis-regulatory region binding"/>
    <property type="evidence" value="ECO:0007669"/>
    <property type="project" value="TreeGrafter"/>
</dbReference>
<name>Q0RP17_FRAAA</name>
<feature type="DNA-binding region" description="H-T-H motif" evidence="4">
    <location>
        <begin position="41"/>
        <end position="60"/>
    </location>
</feature>
<evidence type="ECO:0000313" key="6">
    <source>
        <dbReference type="EMBL" id="CAJ60718.1"/>
    </source>
</evidence>
<dbReference type="GO" id="GO:0003700">
    <property type="term" value="F:DNA-binding transcription factor activity"/>
    <property type="evidence" value="ECO:0007669"/>
    <property type="project" value="TreeGrafter"/>
</dbReference>
<dbReference type="Proteomes" id="UP000000657">
    <property type="component" value="Chromosome"/>
</dbReference>
<evidence type="ECO:0000256" key="4">
    <source>
        <dbReference type="PROSITE-ProRule" id="PRU00335"/>
    </source>
</evidence>
<dbReference type="EMBL" id="CT573213">
    <property type="protein sequence ID" value="CAJ60718.1"/>
    <property type="molecule type" value="Genomic_DNA"/>
</dbReference>
<dbReference type="InterPro" id="IPR036271">
    <property type="entry name" value="Tet_transcr_reg_TetR-rel_C_sf"/>
</dbReference>
<reference evidence="6 7" key="1">
    <citation type="journal article" date="2007" name="Genome Res.">
        <title>Genome characteristics of facultatively symbiotic Frankia sp. strains reflect host range and host plant biogeography.</title>
        <authorList>
            <person name="Normand P."/>
            <person name="Lapierre P."/>
            <person name="Tisa L.S."/>
            <person name="Gogarten J.P."/>
            <person name="Alloisio N."/>
            <person name="Bagnarol E."/>
            <person name="Bassi C.A."/>
            <person name="Berry A.M."/>
            <person name="Bickhart D.M."/>
            <person name="Choisne N."/>
            <person name="Couloux A."/>
            <person name="Cournoyer B."/>
            <person name="Cruveiller S."/>
            <person name="Daubin V."/>
            <person name="Demange N."/>
            <person name="Francino M.P."/>
            <person name="Goltsman E."/>
            <person name="Huang Y."/>
            <person name="Kopp O.R."/>
            <person name="Labarre L."/>
            <person name="Lapidus A."/>
            <person name="Lavire C."/>
            <person name="Marechal J."/>
            <person name="Martinez M."/>
            <person name="Mastronunzio J.E."/>
            <person name="Mullin B.C."/>
            <person name="Niemann J."/>
            <person name="Pujic P."/>
            <person name="Rawnsley T."/>
            <person name="Rouy Z."/>
            <person name="Schenowitz C."/>
            <person name="Sellstedt A."/>
            <person name="Tavares F."/>
            <person name="Tomkins J.P."/>
            <person name="Vallenet D."/>
            <person name="Valverde C."/>
            <person name="Wall L.G."/>
            <person name="Wang Y."/>
            <person name="Medigue C."/>
            <person name="Benson D.R."/>
        </authorList>
    </citation>
    <scope>NUCLEOTIDE SEQUENCE [LARGE SCALE GENOMIC DNA]</scope>
    <source>
        <strain evidence="7">DSM 45986 / CECT 9034 / ACN14a</strain>
    </source>
</reference>
<organism evidence="6 7">
    <name type="scientific">Frankia alni (strain DSM 45986 / CECT 9034 / ACN14a)</name>
    <dbReference type="NCBI Taxonomy" id="326424"/>
    <lineage>
        <taxon>Bacteria</taxon>
        <taxon>Bacillati</taxon>
        <taxon>Actinomycetota</taxon>
        <taxon>Actinomycetes</taxon>
        <taxon>Frankiales</taxon>
        <taxon>Frankiaceae</taxon>
        <taxon>Frankia</taxon>
    </lineage>
</organism>
<dbReference type="PANTHER" id="PTHR30055">
    <property type="entry name" value="HTH-TYPE TRANSCRIPTIONAL REGULATOR RUTR"/>
    <property type="match status" value="1"/>
</dbReference>
<evidence type="ECO:0000256" key="2">
    <source>
        <dbReference type="ARBA" id="ARBA00023125"/>
    </source>
</evidence>
<dbReference type="Pfam" id="PF00440">
    <property type="entry name" value="TetR_N"/>
    <property type="match status" value="1"/>
</dbReference>
<dbReference type="eggNOG" id="COG1309">
    <property type="taxonomic scope" value="Bacteria"/>
</dbReference>
<dbReference type="InterPro" id="IPR050109">
    <property type="entry name" value="HTH-type_TetR-like_transc_reg"/>
</dbReference>
<evidence type="ECO:0000259" key="5">
    <source>
        <dbReference type="PROSITE" id="PS50977"/>
    </source>
</evidence>
<dbReference type="InterPro" id="IPR049445">
    <property type="entry name" value="TetR_SbtR-like_C"/>
</dbReference>
<gene>
    <name evidence="6" type="ordered locus">FRAAL2069</name>
</gene>
<protein>
    <submittedName>
        <fullName evidence="6">TetR family transcriptional regulator</fullName>
    </submittedName>
</protein>
<proteinExistence type="predicted"/>
<dbReference type="HOGENOM" id="CLU_069356_17_1_11"/>
<dbReference type="PROSITE" id="PS50977">
    <property type="entry name" value="HTH_TETR_2"/>
    <property type="match status" value="1"/>
</dbReference>